<dbReference type="InterPro" id="IPR028973">
    <property type="entry name" value="PhnB-like"/>
</dbReference>
<dbReference type="PANTHER" id="PTHR33990">
    <property type="entry name" value="PROTEIN YJDN-RELATED"/>
    <property type="match status" value="1"/>
</dbReference>
<dbReference type="CDD" id="cd06588">
    <property type="entry name" value="PhnB_like"/>
    <property type="match status" value="1"/>
</dbReference>
<dbReference type="Pfam" id="PF00903">
    <property type="entry name" value="Glyoxalase"/>
    <property type="match status" value="1"/>
</dbReference>
<dbReference type="InterPro" id="IPR029068">
    <property type="entry name" value="Glyas_Bleomycin-R_OHBP_Dase"/>
</dbReference>
<protein>
    <submittedName>
        <fullName evidence="2">PhnB protein</fullName>
    </submittedName>
</protein>
<dbReference type="EMBL" id="FNXE01000071">
    <property type="protein sequence ID" value="SEI03227.1"/>
    <property type="molecule type" value="Genomic_DNA"/>
</dbReference>
<dbReference type="PANTHER" id="PTHR33990:SF1">
    <property type="entry name" value="PROTEIN YJDN"/>
    <property type="match status" value="1"/>
</dbReference>
<evidence type="ECO:0000259" key="1">
    <source>
        <dbReference type="Pfam" id="PF00903"/>
    </source>
</evidence>
<dbReference type="RefSeq" id="WP_091102785.1">
    <property type="nucleotide sequence ID" value="NZ_FNXE01000071.1"/>
</dbReference>
<reference evidence="3" key="1">
    <citation type="submission" date="2016-10" db="EMBL/GenBank/DDBJ databases">
        <authorList>
            <person name="Varghese N."/>
            <person name="Submissions S."/>
        </authorList>
    </citation>
    <scope>NUCLEOTIDE SEQUENCE [LARGE SCALE GENOMIC DNA]</scope>
    <source>
        <strain evidence="3">CGMCC 1.10825</strain>
    </source>
</reference>
<feature type="domain" description="Glyoxalase/fosfomycin resistance/dioxygenase" evidence="1">
    <location>
        <begin position="4"/>
        <end position="137"/>
    </location>
</feature>
<evidence type="ECO:0000313" key="2">
    <source>
        <dbReference type="EMBL" id="SEI03227.1"/>
    </source>
</evidence>
<accession>A0A1H6MUE7</accession>
<dbReference type="AlphaFoldDB" id="A0A1H6MUE7"/>
<dbReference type="OrthoDB" id="9795306at2"/>
<keyword evidence="3" id="KW-1185">Reference proteome</keyword>
<dbReference type="Proteomes" id="UP000199634">
    <property type="component" value="Unassembled WGS sequence"/>
</dbReference>
<gene>
    <name evidence="2" type="ORF">SAMN02927937_02858</name>
</gene>
<dbReference type="InterPro" id="IPR004360">
    <property type="entry name" value="Glyas_Fos-R_dOase_dom"/>
</dbReference>
<dbReference type="Gene3D" id="3.10.180.10">
    <property type="entry name" value="2,3-Dihydroxybiphenyl 1,2-Dioxygenase, domain 1"/>
    <property type="match status" value="1"/>
</dbReference>
<name>A0A1H6MUE7_9FLAO</name>
<evidence type="ECO:0000313" key="3">
    <source>
        <dbReference type="Proteomes" id="UP000199634"/>
    </source>
</evidence>
<organism evidence="2 3">
    <name type="scientific">Paenimyroides marinum</name>
    <dbReference type="NCBI Taxonomy" id="1159016"/>
    <lineage>
        <taxon>Bacteria</taxon>
        <taxon>Pseudomonadati</taxon>
        <taxon>Bacteroidota</taxon>
        <taxon>Flavobacteriia</taxon>
        <taxon>Flavobacteriales</taxon>
        <taxon>Flavobacteriaceae</taxon>
        <taxon>Paenimyroides</taxon>
    </lineage>
</organism>
<proteinExistence type="predicted"/>
<dbReference type="STRING" id="1159016.SAMN02927937_02858"/>
<dbReference type="SUPFAM" id="SSF54593">
    <property type="entry name" value="Glyoxalase/Bleomycin resistance protein/Dihydroxybiphenyl dioxygenase"/>
    <property type="match status" value="1"/>
</dbReference>
<sequence length="147" mass="16890">MAKIHAYLNFNGNCEEAFTFYEKVFNTQSTGTYRFGDMPENPEFPVNNEDKQKIMHTAIMINDSTMLMGSDCIEGFGQKIINGTSTYIMLDTETAQEAKDLYQALSENALNIEMPLGEQFWAELYASFQDQFGICWMIHFEGNKKMQ</sequence>